<dbReference type="OrthoDB" id="787137at2759"/>
<keyword evidence="6" id="KW-0805">Transcription regulation</keyword>
<dbReference type="Gene3D" id="3.40.630.30">
    <property type="match status" value="1"/>
</dbReference>
<keyword evidence="4" id="KW-0863">Zinc-finger</keyword>
<comment type="function">
    <text evidence="10">Catalytic component of the NuA4 histone acetyltransferase (HAT) complex which is involved in epigenetic transcriptional activation of selected genes principally by acetylation of nucleosomal histones H4, H3, H2B, H2A and H2A variant H2A.Z. Acetylates histone H4 to form H4K5ac, H4K8ac, H4K12ac and H4K16ac, histone H3 to form H3K14ac, and histone H2A to form H2AK4ac and H2AK7ac. The NuA4 complex is involved in the DNA damage response and is required for chromosome segregation. The NuA4 complex plays a direct role in repair of DNA double-strand breaks (DSBs) through homologous recombination. Recruitment to promoters depends on H3K4me. Also acetylates non-histone proteins. In addition to protein acetyltransferase, can use different acyl-CoA substrates, such as 2-hydroxyisobutanoyl-CoA (2-hydroxyisobutyryl-CoA) or (2E)-butenoyl-CoA (crotonyl-CoA), and is able to mediate protein 2-hydroxyisobutyrylation and crotonylation, respectively.</text>
</comment>
<dbReference type="PANTHER" id="PTHR10615:SF219">
    <property type="entry name" value="HISTONE ACETYLTRANSFERASE KAT5"/>
    <property type="match status" value="1"/>
</dbReference>
<feature type="region of interest" description="Disordered" evidence="12">
    <location>
        <begin position="1"/>
        <end position="25"/>
    </location>
</feature>
<feature type="domain" description="MYST-type HAT" evidence="13">
    <location>
        <begin position="29"/>
        <end position="322"/>
    </location>
</feature>
<sequence>MTPSVAPAVPNGAPLPAKPSKANANAQRSVDPNVLEVGFGNLLVKPWYPSFYPEELVGRTIDRLYVCQWCFKYSKELIKFLGHLKVCPCRTSPPGEKVYSKGGYSLYEIDGEECKLYAQNLSLFAKLFLDTKSVFYDVTTFLYYVLVAHAPSPDITLPDLLNSNHNGGIMDAPPVPDSNPQPPQQPQAQVVGFFSKEKMSWDNNNLACILVFPPWQKQGLGQILMGASYEMSKKEGRLGGPEKPLSELGRRAYIHYWSQTIARAILSAPSKKALTVLDLCNETYIVPEDIITTLQIMEVLEHKKRSGTDAVINKGRVRAWAESHNVNLNNPIDTDGFIRATKGAGVTDEGSDDVDADEMEE</sequence>
<dbReference type="EMBL" id="JAGMWT010000016">
    <property type="protein sequence ID" value="KAH7115164.1"/>
    <property type="molecule type" value="Genomic_DNA"/>
</dbReference>
<dbReference type="Pfam" id="PF17772">
    <property type="entry name" value="zf-MYST"/>
    <property type="match status" value="1"/>
</dbReference>
<feature type="active site" description="Proton donor/acceptor" evidence="11">
    <location>
        <position position="242"/>
    </location>
</feature>
<evidence type="ECO:0000256" key="12">
    <source>
        <dbReference type="SAM" id="MobiDB-lite"/>
    </source>
</evidence>
<dbReference type="InterPro" id="IPR040706">
    <property type="entry name" value="Zf-MYST"/>
</dbReference>
<evidence type="ECO:0000313" key="15">
    <source>
        <dbReference type="Proteomes" id="UP000700596"/>
    </source>
</evidence>
<feature type="region of interest" description="Disordered" evidence="12">
    <location>
        <begin position="168"/>
        <end position="187"/>
    </location>
</feature>
<accession>A0A9P9D9P5</accession>
<keyword evidence="8" id="KW-0539">Nucleus</keyword>
<protein>
    <submittedName>
        <fullName evidence="14">Acyl-CoA N-acyltransferase</fullName>
    </submittedName>
</protein>
<keyword evidence="5" id="KW-0862">Zinc</keyword>
<dbReference type="GO" id="GO:0006355">
    <property type="term" value="P:regulation of DNA-templated transcription"/>
    <property type="evidence" value="ECO:0007669"/>
    <property type="project" value="InterPro"/>
</dbReference>
<dbReference type="InterPro" id="IPR002717">
    <property type="entry name" value="HAT_MYST-type"/>
</dbReference>
<dbReference type="InterPro" id="IPR050603">
    <property type="entry name" value="MYST_HAT"/>
</dbReference>
<organism evidence="14 15">
    <name type="scientific">Dendryphion nanum</name>
    <dbReference type="NCBI Taxonomy" id="256645"/>
    <lineage>
        <taxon>Eukaryota</taxon>
        <taxon>Fungi</taxon>
        <taxon>Dikarya</taxon>
        <taxon>Ascomycota</taxon>
        <taxon>Pezizomycotina</taxon>
        <taxon>Dothideomycetes</taxon>
        <taxon>Pleosporomycetidae</taxon>
        <taxon>Pleosporales</taxon>
        <taxon>Torulaceae</taxon>
        <taxon>Dendryphion</taxon>
    </lineage>
</organism>
<gene>
    <name evidence="14" type="ORF">B0J11DRAFT_540006</name>
</gene>
<dbReference type="Pfam" id="PF01853">
    <property type="entry name" value="MOZ_SAS"/>
    <property type="match status" value="2"/>
</dbReference>
<evidence type="ECO:0000256" key="11">
    <source>
        <dbReference type="PIRSR" id="PIRSR602717-51"/>
    </source>
</evidence>
<keyword evidence="3" id="KW-0479">Metal-binding</keyword>
<evidence type="ECO:0000256" key="10">
    <source>
        <dbReference type="ARBA" id="ARBA00045805"/>
    </source>
</evidence>
<name>A0A9P9D9P5_9PLEO</name>
<comment type="subcellular location">
    <subcellularLocation>
        <location evidence="1">Nucleus</location>
    </subcellularLocation>
</comment>
<dbReference type="SUPFAM" id="SSF55729">
    <property type="entry name" value="Acyl-CoA N-acyltransferases (Nat)"/>
    <property type="match status" value="1"/>
</dbReference>
<dbReference type="GO" id="GO:0008270">
    <property type="term" value="F:zinc ion binding"/>
    <property type="evidence" value="ECO:0007669"/>
    <property type="project" value="UniProtKB-KW"/>
</dbReference>
<evidence type="ECO:0000256" key="9">
    <source>
        <dbReference type="ARBA" id="ARBA00023315"/>
    </source>
</evidence>
<feature type="compositionally biased region" description="Pro residues" evidence="12">
    <location>
        <begin position="173"/>
        <end position="185"/>
    </location>
</feature>
<evidence type="ECO:0000256" key="7">
    <source>
        <dbReference type="ARBA" id="ARBA00023163"/>
    </source>
</evidence>
<dbReference type="Proteomes" id="UP000700596">
    <property type="component" value="Unassembled WGS sequence"/>
</dbReference>
<comment type="caution">
    <text evidence="14">The sequence shown here is derived from an EMBL/GenBank/DDBJ whole genome shotgun (WGS) entry which is preliminary data.</text>
</comment>
<evidence type="ECO:0000256" key="8">
    <source>
        <dbReference type="ARBA" id="ARBA00023242"/>
    </source>
</evidence>
<evidence type="ECO:0000256" key="2">
    <source>
        <dbReference type="ARBA" id="ARBA00022679"/>
    </source>
</evidence>
<evidence type="ECO:0000256" key="3">
    <source>
        <dbReference type="ARBA" id="ARBA00022723"/>
    </source>
</evidence>
<keyword evidence="2" id="KW-0808">Transferase</keyword>
<dbReference type="PROSITE" id="PS51726">
    <property type="entry name" value="MYST_HAT"/>
    <property type="match status" value="1"/>
</dbReference>
<dbReference type="GO" id="GO:0046972">
    <property type="term" value="F:histone H4K16 acetyltransferase activity"/>
    <property type="evidence" value="ECO:0007669"/>
    <property type="project" value="TreeGrafter"/>
</dbReference>
<keyword evidence="9" id="KW-0012">Acyltransferase</keyword>
<evidence type="ECO:0000256" key="4">
    <source>
        <dbReference type="ARBA" id="ARBA00022771"/>
    </source>
</evidence>
<evidence type="ECO:0000256" key="6">
    <source>
        <dbReference type="ARBA" id="ARBA00023015"/>
    </source>
</evidence>
<reference evidence="14" key="1">
    <citation type="journal article" date="2021" name="Nat. Commun.">
        <title>Genetic determinants of endophytism in the Arabidopsis root mycobiome.</title>
        <authorList>
            <person name="Mesny F."/>
            <person name="Miyauchi S."/>
            <person name="Thiergart T."/>
            <person name="Pickel B."/>
            <person name="Atanasova L."/>
            <person name="Karlsson M."/>
            <person name="Huettel B."/>
            <person name="Barry K.W."/>
            <person name="Haridas S."/>
            <person name="Chen C."/>
            <person name="Bauer D."/>
            <person name="Andreopoulos W."/>
            <person name="Pangilinan J."/>
            <person name="LaButti K."/>
            <person name="Riley R."/>
            <person name="Lipzen A."/>
            <person name="Clum A."/>
            <person name="Drula E."/>
            <person name="Henrissat B."/>
            <person name="Kohler A."/>
            <person name="Grigoriev I.V."/>
            <person name="Martin F.M."/>
            <person name="Hacquard S."/>
        </authorList>
    </citation>
    <scope>NUCLEOTIDE SEQUENCE</scope>
    <source>
        <strain evidence="14">MPI-CAGE-CH-0243</strain>
    </source>
</reference>
<evidence type="ECO:0000256" key="1">
    <source>
        <dbReference type="ARBA" id="ARBA00004123"/>
    </source>
</evidence>
<evidence type="ECO:0000313" key="14">
    <source>
        <dbReference type="EMBL" id="KAH7115164.1"/>
    </source>
</evidence>
<dbReference type="AlphaFoldDB" id="A0A9P9D9P5"/>
<dbReference type="Gene3D" id="3.30.60.60">
    <property type="entry name" value="N-acetyl transferase-like"/>
    <property type="match status" value="1"/>
</dbReference>
<evidence type="ECO:0000259" key="13">
    <source>
        <dbReference type="PROSITE" id="PS51726"/>
    </source>
</evidence>
<evidence type="ECO:0000256" key="5">
    <source>
        <dbReference type="ARBA" id="ARBA00022833"/>
    </source>
</evidence>
<keyword evidence="15" id="KW-1185">Reference proteome</keyword>
<keyword evidence="7" id="KW-0804">Transcription</keyword>
<dbReference type="GO" id="GO:0005634">
    <property type="term" value="C:nucleus"/>
    <property type="evidence" value="ECO:0007669"/>
    <property type="project" value="UniProtKB-SubCell"/>
</dbReference>
<dbReference type="InterPro" id="IPR016181">
    <property type="entry name" value="Acyl_CoA_acyltransferase"/>
</dbReference>
<proteinExistence type="predicted"/>
<dbReference type="PANTHER" id="PTHR10615">
    <property type="entry name" value="HISTONE ACETYLTRANSFERASE"/>
    <property type="match status" value="1"/>
</dbReference>
<dbReference type="GO" id="GO:0035267">
    <property type="term" value="C:NuA4 histone acetyltransferase complex"/>
    <property type="evidence" value="ECO:0007669"/>
    <property type="project" value="TreeGrafter"/>
</dbReference>